<feature type="domain" description="Peptidase M24" evidence="4">
    <location>
        <begin position="150"/>
        <end position="351"/>
    </location>
</feature>
<proteinExistence type="inferred from homology"/>
<evidence type="ECO:0000313" key="6">
    <source>
        <dbReference type="EMBL" id="MDR7329331.1"/>
    </source>
</evidence>
<dbReference type="PANTHER" id="PTHR46112">
    <property type="entry name" value="AMINOPEPTIDASE"/>
    <property type="match status" value="1"/>
</dbReference>
<protein>
    <submittedName>
        <fullName evidence="6">Xaa-Pro aminopeptidase</fullName>
    </submittedName>
</protein>
<dbReference type="InterPro" id="IPR001131">
    <property type="entry name" value="Peptidase_M24B_aminopep-P_CS"/>
</dbReference>
<evidence type="ECO:0000259" key="4">
    <source>
        <dbReference type="Pfam" id="PF00557"/>
    </source>
</evidence>
<keyword evidence="7" id="KW-1185">Reference proteome</keyword>
<dbReference type="InterPro" id="IPR000587">
    <property type="entry name" value="Creatinase_N"/>
</dbReference>
<keyword evidence="6" id="KW-0645">Protease</keyword>
<dbReference type="InterPro" id="IPR036005">
    <property type="entry name" value="Creatinase/aminopeptidase-like"/>
</dbReference>
<dbReference type="RefSeq" id="WP_290193980.1">
    <property type="nucleotide sequence ID" value="NZ_CP047654.1"/>
</dbReference>
<evidence type="ECO:0000259" key="5">
    <source>
        <dbReference type="Pfam" id="PF01321"/>
    </source>
</evidence>
<evidence type="ECO:0000256" key="3">
    <source>
        <dbReference type="RuleBase" id="RU000590"/>
    </source>
</evidence>
<reference evidence="6" key="1">
    <citation type="submission" date="2023-07" db="EMBL/GenBank/DDBJ databases">
        <title>Sequencing the genomes of 1000 actinobacteria strains.</title>
        <authorList>
            <person name="Klenk H.-P."/>
        </authorList>
    </citation>
    <scope>NUCLEOTIDE SEQUENCE</scope>
    <source>
        <strain evidence="6">DSM 107476</strain>
    </source>
</reference>
<dbReference type="PROSITE" id="PS00491">
    <property type="entry name" value="PROLINE_PEPTIDASE"/>
    <property type="match status" value="1"/>
</dbReference>
<organism evidence="6 7">
    <name type="scientific">Corynebacterium guangdongense</name>
    <dbReference type="NCBI Taxonomy" id="1783348"/>
    <lineage>
        <taxon>Bacteria</taxon>
        <taxon>Bacillati</taxon>
        <taxon>Actinomycetota</taxon>
        <taxon>Actinomycetes</taxon>
        <taxon>Mycobacteriales</taxon>
        <taxon>Corynebacteriaceae</taxon>
        <taxon>Corynebacterium</taxon>
    </lineage>
</organism>
<keyword evidence="1 3" id="KW-0479">Metal-binding</keyword>
<dbReference type="Pfam" id="PF01321">
    <property type="entry name" value="Creatinase_N"/>
    <property type="match status" value="1"/>
</dbReference>
<keyword evidence="2" id="KW-0378">Hydrolase</keyword>
<dbReference type="Pfam" id="PF00557">
    <property type="entry name" value="Peptidase_M24"/>
    <property type="match status" value="1"/>
</dbReference>
<dbReference type="SUPFAM" id="SSF55920">
    <property type="entry name" value="Creatinase/aminopeptidase"/>
    <property type="match status" value="1"/>
</dbReference>
<comment type="caution">
    <text evidence="6">The sequence shown here is derived from an EMBL/GenBank/DDBJ whole genome shotgun (WGS) entry which is preliminary data.</text>
</comment>
<dbReference type="InterPro" id="IPR000994">
    <property type="entry name" value="Pept_M24"/>
</dbReference>
<dbReference type="InterPro" id="IPR050659">
    <property type="entry name" value="Peptidase_M24B"/>
</dbReference>
<dbReference type="Proteomes" id="UP001180840">
    <property type="component" value="Unassembled WGS sequence"/>
</dbReference>
<gene>
    <name evidence="6" type="ORF">J2S39_001007</name>
</gene>
<dbReference type="InterPro" id="IPR029149">
    <property type="entry name" value="Creatin/AminoP/Spt16_N"/>
</dbReference>
<name>A0ABU1ZWL8_9CORY</name>
<dbReference type="GO" id="GO:0004177">
    <property type="term" value="F:aminopeptidase activity"/>
    <property type="evidence" value="ECO:0007669"/>
    <property type="project" value="UniProtKB-KW"/>
</dbReference>
<sequence>MIAATFDSSVYADRLRRAQRLVGDKGLAGILIGTGPEFAYLTGSWVSSHERLTAVVVTPGSVAVVVPGTDLGDLGEAGRLELDIRAWSDGEDPHQLVADLLAEGPVGLGSSLTADHVIALRSRLRGDFVLATDVLAELFTVKDVAEIEQLAFAGRAIDKVHARVPELLRAGRTEAEVAAELSHLILAEHDAVDFIIVGSGPNGANPHHSFSDRVLRAGDPVVVDVGGSVGVGYHSDCTRTYVVPGAPAPADFLEAYAVLERAQAAGVAAVRPGVTAQQVDRVTREIIAEAGFGDLFTHRTGHGIGLSLHEQPFIIAGNDLELAEGMVFSVEPGMYRPGEWGMRIEDIVVVSDAGAKPLNFQPKMLG</sequence>
<dbReference type="SUPFAM" id="SSF53092">
    <property type="entry name" value="Creatinase/prolidase N-terminal domain"/>
    <property type="match status" value="1"/>
</dbReference>
<dbReference type="PANTHER" id="PTHR46112:SF3">
    <property type="entry name" value="AMINOPEPTIDASE YPDF"/>
    <property type="match status" value="1"/>
</dbReference>
<accession>A0ABU1ZWL8</accession>
<feature type="domain" description="Creatinase N-terminal" evidence="5">
    <location>
        <begin position="14"/>
        <end position="137"/>
    </location>
</feature>
<evidence type="ECO:0000313" key="7">
    <source>
        <dbReference type="Proteomes" id="UP001180840"/>
    </source>
</evidence>
<dbReference type="Gene3D" id="3.40.350.10">
    <property type="entry name" value="Creatinase/prolidase N-terminal domain"/>
    <property type="match status" value="1"/>
</dbReference>
<comment type="similarity">
    <text evidence="3">Belongs to the peptidase M24B family.</text>
</comment>
<evidence type="ECO:0000256" key="2">
    <source>
        <dbReference type="ARBA" id="ARBA00022801"/>
    </source>
</evidence>
<dbReference type="EMBL" id="JAVDXZ010000001">
    <property type="protein sequence ID" value="MDR7329331.1"/>
    <property type="molecule type" value="Genomic_DNA"/>
</dbReference>
<dbReference type="Gene3D" id="3.90.230.10">
    <property type="entry name" value="Creatinase/methionine aminopeptidase superfamily"/>
    <property type="match status" value="1"/>
</dbReference>
<keyword evidence="6" id="KW-0031">Aminopeptidase</keyword>
<evidence type="ECO:0000256" key="1">
    <source>
        <dbReference type="ARBA" id="ARBA00022723"/>
    </source>
</evidence>